<reference evidence="5" key="1">
    <citation type="journal article" date="2005" name="Int. J. Syst. Evol. Microbiol.">
        <title>Methanofollis formosanus sp. nov., isolated from a fish pond.</title>
        <authorList>
            <person name="Wu S.Y."/>
            <person name="Chen S.C."/>
            <person name="Lai M.C."/>
        </authorList>
    </citation>
    <scope>NUCLEOTIDE SEQUENCE</scope>
    <source>
        <strain evidence="5">ML15</strain>
    </source>
</reference>
<name>A0A8G1EH00_9EURY</name>
<dbReference type="RefSeq" id="WP_220681018.1">
    <property type="nucleotide sequence ID" value="NZ_CP037968.1"/>
</dbReference>
<keyword evidence="1 3" id="KW-0129">CBS domain</keyword>
<keyword evidence="2" id="KW-0486">Methionine biosynthesis</keyword>
<evidence type="ECO:0000259" key="4">
    <source>
        <dbReference type="PROSITE" id="PS51371"/>
    </source>
</evidence>
<reference evidence="5" key="2">
    <citation type="submission" date="2019-03" db="EMBL/GenBank/DDBJ databases">
        <authorList>
            <person name="Chen S.-C."/>
            <person name="Wu S.-Y."/>
            <person name="Lai M.-C."/>
        </authorList>
    </citation>
    <scope>NUCLEOTIDE SEQUENCE</scope>
    <source>
        <strain evidence="5">ML15</strain>
    </source>
</reference>
<dbReference type="Proteomes" id="UP000826709">
    <property type="component" value="Chromosome"/>
</dbReference>
<keyword evidence="6" id="KW-1185">Reference proteome</keyword>
<proteinExistence type="predicted"/>
<evidence type="ECO:0000256" key="1">
    <source>
        <dbReference type="ARBA" id="ARBA00023122"/>
    </source>
</evidence>
<dbReference type="InterPro" id="IPR051257">
    <property type="entry name" value="Diverse_CBS-Domain"/>
</dbReference>
<evidence type="ECO:0000256" key="3">
    <source>
        <dbReference type="PROSITE-ProRule" id="PRU00703"/>
    </source>
</evidence>
<keyword evidence="2" id="KW-0028">Amino-acid biosynthesis</keyword>
<dbReference type="Gene3D" id="3.10.580.10">
    <property type="entry name" value="CBS-domain"/>
    <property type="match status" value="2"/>
</dbReference>
<dbReference type="InterPro" id="IPR000644">
    <property type="entry name" value="CBS_dom"/>
</dbReference>
<evidence type="ECO:0000256" key="2">
    <source>
        <dbReference type="ARBA" id="ARBA00023167"/>
    </source>
</evidence>
<dbReference type="SUPFAM" id="SSF54631">
    <property type="entry name" value="CBS-domain pair"/>
    <property type="match status" value="2"/>
</dbReference>
<sequence>MSEDMYIYIKDVMTKPVTIAKSAPITDALEKMLDENVDPLIVTDNGSVIGIISREAIADKLGKKRNSDISPTKIHVANTVSVEYTAAYPDQGIEVLPALLQHAKIVVVFDSDHKLIGQVSYGDLLRVLQPSTSLKEVTEPVFSINAEERVVHLRRRMVDEGLSRFIVSDENGDPIGIVTETDVARSMQAFRQLVEGKYQDHRIRNLLVRDIMSAPLISVGSEQSLSAIIDLMLKKKISSVVISDGNNRVAGVVTRSSLIRAL</sequence>
<dbReference type="EMBL" id="CP037968">
    <property type="protein sequence ID" value="QYZ79709.1"/>
    <property type="molecule type" value="Genomic_DNA"/>
</dbReference>
<gene>
    <name evidence="5" type="ORF">E2N92_09865</name>
</gene>
<protein>
    <submittedName>
        <fullName evidence="5">CBS domain-containing protein</fullName>
    </submittedName>
</protein>
<organism evidence="5 6">
    <name type="scientific">Methanofollis formosanus</name>
    <dbReference type="NCBI Taxonomy" id="299308"/>
    <lineage>
        <taxon>Archaea</taxon>
        <taxon>Methanobacteriati</taxon>
        <taxon>Methanobacteriota</taxon>
        <taxon>Stenosarchaea group</taxon>
        <taxon>Methanomicrobia</taxon>
        <taxon>Methanomicrobiales</taxon>
        <taxon>Methanomicrobiaceae</taxon>
        <taxon>Methanofollis</taxon>
    </lineage>
</organism>
<dbReference type="PROSITE" id="PS51371">
    <property type="entry name" value="CBS"/>
    <property type="match status" value="3"/>
</dbReference>
<dbReference type="SMART" id="SM00116">
    <property type="entry name" value="CBS"/>
    <property type="match status" value="4"/>
</dbReference>
<evidence type="ECO:0000313" key="6">
    <source>
        <dbReference type="Proteomes" id="UP000826709"/>
    </source>
</evidence>
<dbReference type="PANTHER" id="PTHR43080:SF2">
    <property type="entry name" value="CBS DOMAIN-CONTAINING PROTEIN"/>
    <property type="match status" value="1"/>
</dbReference>
<dbReference type="PANTHER" id="PTHR43080">
    <property type="entry name" value="CBS DOMAIN-CONTAINING PROTEIN CBSX3, MITOCHONDRIAL"/>
    <property type="match status" value="1"/>
</dbReference>
<dbReference type="OrthoDB" id="8919at2157"/>
<dbReference type="Pfam" id="PF00571">
    <property type="entry name" value="CBS"/>
    <property type="match status" value="4"/>
</dbReference>
<accession>A0A8G1EH00</accession>
<evidence type="ECO:0000313" key="5">
    <source>
        <dbReference type="EMBL" id="QYZ79709.1"/>
    </source>
</evidence>
<dbReference type="AlphaFoldDB" id="A0A8G1EH00"/>
<feature type="domain" description="CBS" evidence="4">
    <location>
        <begin position="12"/>
        <end position="69"/>
    </location>
</feature>
<dbReference type="GO" id="GO:0009086">
    <property type="term" value="P:methionine biosynthetic process"/>
    <property type="evidence" value="ECO:0007669"/>
    <property type="project" value="UniProtKB-KW"/>
</dbReference>
<feature type="domain" description="CBS" evidence="4">
    <location>
        <begin position="212"/>
        <end position="262"/>
    </location>
</feature>
<feature type="domain" description="CBS" evidence="4">
    <location>
        <begin position="137"/>
        <end position="195"/>
    </location>
</feature>
<dbReference type="CDD" id="cd02205">
    <property type="entry name" value="CBS_pair_SF"/>
    <property type="match status" value="2"/>
</dbReference>
<dbReference type="KEGG" id="mfk:E2N92_09865"/>
<dbReference type="InterPro" id="IPR046342">
    <property type="entry name" value="CBS_dom_sf"/>
</dbReference>